<dbReference type="RefSeq" id="WP_186244806.1">
    <property type="nucleotide sequence ID" value="NZ_OCTY01000002.1"/>
</dbReference>
<proteinExistence type="predicted"/>
<comment type="caution">
    <text evidence="1">The sequence shown here is derived from an EMBL/GenBank/DDBJ whole genome shotgun (WGS) entry which is preliminary data.</text>
</comment>
<protein>
    <submittedName>
        <fullName evidence="1">Uncharacterized protein</fullName>
    </submittedName>
</protein>
<evidence type="ECO:0000313" key="1">
    <source>
        <dbReference type="EMBL" id="SOJ57377.1"/>
    </source>
</evidence>
<organism evidence="1 2">
    <name type="scientific">Mycobacterium simulans</name>
    <dbReference type="NCBI Taxonomy" id="627089"/>
    <lineage>
        <taxon>Bacteria</taxon>
        <taxon>Bacillati</taxon>
        <taxon>Actinomycetota</taxon>
        <taxon>Actinomycetes</taxon>
        <taxon>Mycobacteriales</taxon>
        <taxon>Mycobacteriaceae</taxon>
        <taxon>Mycobacterium</taxon>
    </lineage>
</organism>
<gene>
    <name evidence="1" type="ORF">MSIMFB_04856</name>
</gene>
<dbReference type="Proteomes" id="UP000554965">
    <property type="component" value="Unassembled WGS sequence"/>
</dbReference>
<accession>A0A7Z7IRS3</accession>
<dbReference type="AlphaFoldDB" id="A0A7Z7IRS3"/>
<evidence type="ECO:0000313" key="2">
    <source>
        <dbReference type="Proteomes" id="UP000554965"/>
    </source>
</evidence>
<name>A0A7Z7IRS3_9MYCO</name>
<sequence>MSSVFNVTACIVTAGLLVRMIIAGFITRSGVIFSWPMFANPSYCYLELTVDEPTGSESINFWDYAISADVSLTSAGARRFLDYLREVKSVHVNGRVIIDNARGLHEMRVRDGHLVD</sequence>
<reference evidence="1 2" key="1">
    <citation type="submission" date="2017-10" db="EMBL/GenBank/DDBJ databases">
        <authorList>
            <consortium name="Urmite Genomes"/>
        </authorList>
    </citation>
    <scope>NUCLEOTIDE SEQUENCE [LARGE SCALE GENOMIC DNA]</scope>
    <source>
        <strain evidence="1 2">FB-527</strain>
    </source>
</reference>
<dbReference type="EMBL" id="OCTY01000002">
    <property type="protein sequence ID" value="SOJ57377.1"/>
    <property type="molecule type" value="Genomic_DNA"/>
</dbReference>
<keyword evidence="2" id="KW-1185">Reference proteome</keyword>